<proteinExistence type="predicted"/>
<dbReference type="RefSeq" id="WP_145891226.1">
    <property type="nucleotide sequence ID" value="NZ_VOBQ01000003.1"/>
</dbReference>
<name>A0A562ZWL8_9BURK</name>
<evidence type="ECO:0000313" key="4">
    <source>
        <dbReference type="Proteomes" id="UP000318199"/>
    </source>
</evidence>
<evidence type="ECO:0000256" key="1">
    <source>
        <dbReference type="SAM" id="Phobius"/>
    </source>
</evidence>
<keyword evidence="1" id="KW-0472">Membrane</keyword>
<accession>A0A562ZWL8</accession>
<reference evidence="3 4" key="1">
    <citation type="submission" date="2019-07" db="EMBL/GenBank/DDBJ databases">
        <title>Caenimonas sedimenti sp. nov., isolated from activated sludge.</title>
        <authorList>
            <person name="Xu J."/>
        </authorList>
    </citation>
    <scope>NUCLEOTIDE SEQUENCE [LARGE SCALE GENOMIC DNA]</scope>
    <source>
        <strain evidence="3 4">HX-9-20</strain>
    </source>
</reference>
<protein>
    <submittedName>
        <fullName evidence="3">DUF2892 domain-containing protein</fullName>
    </submittedName>
</protein>
<dbReference type="InterPro" id="IPR021309">
    <property type="entry name" value="YgaP-like_TM"/>
</dbReference>
<dbReference type="OrthoDB" id="9804804at2"/>
<dbReference type="Proteomes" id="UP000318199">
    <property type="component" value="Unassembled WGS sequence"/>
</dbReference>
<evidence type="ECO:0000259" key="2">
    <source>
        <dbReference type="Pfam" id="PF11127"/>
    </source>
</evidence>
<comment type="caution">
    <text evidence="3">The sequence shown here is derived from an EMBL/GenBank/DDBJ whole genome shotgun (WGS) entry which is preliminary data.</text>
</comment>
<keyword evidence="1" id="KW-1133">Transmembrane helix</keyword>
<feature type="domain" description="Inner membrane protein YgaP-like transmembrane" evidence="2">
    <location>
        <begin position="1"/>
        <end position="61"/>
    </location>
</feature>
<keyword evidence="1" id="KW-0812">Transmembrane</keyword>
<dbReference type="AlphaFoldDB" id="A0A562ZWL8"/>
<sequence>MKSNVGTIDRGIRIALGILLILLAALEVIGPWGYAGLLLVLTGAFRFCPAYPLLGITTCSAPAPGDKR</sequence>
<gene>
    <name evidence="3" type="ORF">FN976_04040</name>
</gene>
<evidence type="ECO:0000313" key="3">
    <source>
        <dbReference type="EMBL" id="TWO72708.1"/>
    </source>
</evidence>
<dbReference type="EMBL" id="VOBQ01000003">
    <property type="protein sequence ID" value="TWO72708.1"/>
    <property type="molecule type" value="Genomic_DNA"/>
</dbReference>
<feature type="transmembrane region" description="Helical" evidence="1">
    <location>
        <begin position="12"/>
        <end position="34"/>
    </location>
</feature>
<keyword evidence="4" id="KW-1185">Reference proteome</keyword>
<organism evidence="3 4">
    <name type="scientific">Caenimonas sedimenti</name>
    <dbReference type="NCBI Taxonomy" id="2596921"/>
    <lineage>
        <taxon>Bacteria</taxon>
        <taxon>Pseudomonadati</taxon>
        <taxon>Pseudomonadota</taxon>
        <taxon>Betaproteobacteria</taxon>
        <taxon>Burkholderiales</taxon>
        <taxon>Comamonadaceae</taxon>
        <taxon>Caenimonas</taxon>
    </lineage>
</organism>
<dbReference type="Pfam" id="PF11127">
    <property type="entry name" value="YgaP-like_TM"/>
    <property type="match status" value="1"/>
</dbReference>